<evidence type="ECO:0000313" key="3">
    <source>
        <dbReference type="Proteomes" id="UP001341281"/>
    </source>
</evidence>
<proteinExistence type="inferred from homology"/>
<evidence type="ECO:0000313" key="2">
    <source>
        <dbReference type="EMBL" id="WVZ83353.1"/>
    </source>
</evidence>
<dbReference type="Pfam" id="PF02458">
    <property type="entry name" value="Transferase"/>
    <property type="match status" value="2"/>
</dbReference>
<dbReference type="InterPro" id="IPR050898">
    <property type="entry name" value="Plant_acyltransferase"/>
</dbReference>
<dbReference type="Proteomes" id="UP001341281">
    <property type="component" value="Chromosome 07"/>
</dbReference>
<organism evidence="2 3">
    <name type="scientific">Paspalum notatum var. saurae</name>
    <dbReference type="NCBI Taxonomy" id="547442"/>
    <lineage>
        <taxon>Eukaryota</taxon>
        <taxon>Viridiplantae</taxon>
        <taxon>Streptophyta</taxon>
        <taxon>Embryophyta</taxon>
        <taxon>Tracheophyta</taxon>
        <taxon>Spermatophyta</taxon>
        <taxon>Magnoliopsida</taxon>
        <taxon>Liliopsida</taxon>
        <taxon>Poales</taxon>
        <taxon>Poaceae</taxon>
        <taxon>PACMAD clade</taxon>
        <taxon>Panicoideae</taxon>
        <taxon>Andropogonodae</taxon>
        <taxon>Paspaleae</taxon>
        <taxon>Paspalinae</taxon>
        <taxon>Paspalum</taxon>
    </lineage>
</organism>
<dbReference type="Gene3D" id="3.30.559.10">
    <property type="entry name" value="Chloramphenicol acetyltransferase-like domain"/>
    <property type="match status" value="2"/>
</dbReference>
<dbReference type="AlphaFoldDB" id="A0AAQ3X267"/>
<dbReference type="PANTHER" id="PTHR31147:SF55">
    <property type="entry name" value="HXXXD-TYPE ACYL-TRANSFERASE FAMILY PROTEIN"/>
    <property type="match status" value="1"/>
</dbReference>
<evidence type="ECO:0000256" key="1">
    <source>
        <dbReference type="ARBA" id="ARBA00009861"/>
    </source>
</evidence>
<gene>
    <name evidence="2" type="ORF">U9M48_030511</name>
</gene>
<dbReference type="EMBL" id="CP144751">
    <property type="protein sequence ID" value="WVZ83353.1"/>
    <property type="molecule type" value="Genomic_DNA"/>
</dbReference>
<accession>A0AAQ3X267</accession>
<name>A0AAQ3X267_PASNO</name>
<dbReference type="InterPro" id="IPR023213">
    <property type="entry name" value="CAT-like_dom_sf"/>
</dbReference>
<dbReference type="GO" id="GO:0016747">
    <property type="term" value="F:acyltransferase activity, transferring groups other than amino-acyl groups"/>
    <property type="evidence" value="ECO:0007669"/>
    <property type="project" value="UniProtKB-ARBA"/>
</dbReference>
<protein>
    <submittedName>
        <fullName evidence="2">Uncharacterized protein</fullName>
    </submittedName>
</protein>
<reference evidence="2 3" key="1">
    <citation type="submission" date="2024-02" db="EMBL/GenBank/DDBJ databases">
        <title>High-quality chromosome-scale genome assembly of Pensacola bahiagrass (Paspalum notatum Flugge var. saurae).</title>
        <authorList>
            <person name="Vega J.M."/>
            <person name="Podio M."/>
            <person name="Orjuela J."/>
            <person name="Siena L.A."/>
            <person name="Pessino S.C."/>
            <person name="Combes M.C."/>
            <person name="Mariac C."/>
            <person name="Albertini E."/>
            <person name="Pupilli F."/>
            <person name="Ortiz J.P.A."/>
            <person name="Leblanc O."/>
        </authorList>
    </citation>
    <scope>NUCLEOTIDE SEQUENCE [LARGE SCALE GENOMIC DNA]</scope>
    <source>
        <strain evidence="2">R1</strain>
        <tissue evidence="2">Leaf</tissue>
    </source>
</reference>
<comment type="similarity">
    <text evidence="1">Belongs to the plant acyltransferase family.</text>
</comment>
<dbReference type="PANTHER" id="PTHR31147">
    <property type="entry name" value="ACYL TRANSFERASE 4"/>
    <property type="match status" value="1"/>
</dbReference>
<sequence>METAVVVTKSSPVVVVPSESEQTTTPPAGHTIPLSSFDLLMPPLPMRLVLAFDRPIHEPVETIKRALSRALDHYQPVAGRLNGQGGITCTGEGVAFVAASAGCALGEAMATLQQMDLTARFPGAFCRDADPLVLVQVTEFSCGGFVVGVTWNHLLADGAGIGQFLCAVGELARGASPPSVEPVRQWDDALRDLPTTSVIAQRSTVLDKNRPRYLVRHDVAVPLSLVCRIKGESGCTAFEAVAAVIWRCRARAVGCSADSPAPLYFACNMRALVGASAGYYGNCVVGQVVPATSGAVARSSIADLALLIRRAKENVLDLLSSSSSDGEAAAPDGGGAQGGAQAAPPQWYDGLAMTSWVNLGLDSADFGGGGAARVMWHEDRTFLPCCMVCSPCRGDAFNVSSLCVKPEHANAFLRELANLISHDGLA</sequence>
<keyword evidence="3" id="KW-1185">Reference proteome</keyword>